<feature type="compositionally biased region" description="Polar residues" evidence="6">
    <location>
        <begin position="300"/>
        <end position="316"/>
    </location>
</feature>
<comment type="caution">
    <text evidence="9">The sequence shown here is derived from an EMBL/GenBank/DDBJ whole genome shotgun (WGS) entry which is preliminary data.</text>
</comment>
<feature type="region of interest" description="Disordered" evidence="6">
    <location>
        <begin position="300"/>
        <end position="359"/>
    </location>
</feature>
<reference evidence="10" key="1">
    <citation type="journal article" date="2020" name="Stud. Mycol.">
        <title>101 Dothideomycetes genomes: A test case for predicting lifestyles and emergence of pathogens.</title>
        <authorList>
            <person name="Haridas S."/>
            <person name="Albert R."/>
            <person name="Binder M."/>
            <person name="Bloem J."/>
            <person name="LaButti K."/>
            <person name="Salamov A."/>
            <person name="Andreopoulos B."/>
            <person name="Baker S."/>
            <person name="Barry K."/>
            <person name="Bills G."/>
            <person name="Bluhm B."/>
            <person name="Cannon C."/>
            <person name="Castanera R."/>
            <person name="Culley D."/>
            <person name="Daum C."/>
            <person name="Ezra D."/>
            <person name="Gonzalez J."/>
            <person name="Henrissat B."/>
            <person name="Kuo A."/>
            <person name="Liang C."/>
            <person name="Lipzen A."/>
            <person name="Lutzoni F."/>
            <person name="Magnuson J."/>
            <person name="Mondo S."/>
            <person name="Nolan M."/>
            <person name="Ohm R."/>
            <person name="Pangilinan J."/>
            <person name="Park H.-J."/>
            <person name="Ramirez L."/>
            <person name="Alfaro M."/>
            <person name="Sun H."/>
            <person name="Tritt A."/>
            <person name="Yoshinaga Y."/>
            <person name="Zwiers L.-H."/>
            <person name="Turgeon B."/>
            <person name="Goodwin S."/>
            <person name="Spatafora J."/>
            <person name="Crous P."/>
            <person name="Grigoriev I."/>
        </authorList>
    </citation>
    <scope>NUCLEOTIDE SEQUENCE [LARGE SCALE GENOMIC DNA]</scope>
    <source>
        <strain evidence="10">CBS 304.66</strain>
    </source>
</reference>
<dbReference type="InterPro" id="IPR049326">
    <property type="entry name" value="Rhodopsin_dom_fungi"/>
</dbReference>
<dbReference type="Proteomes" id="UP000800093">
    <property type="component" value="Unassembled WGS sequence"/>
</dbReference>
<feature type="transmembrane region" description="Helical" evidence="7">
    <location>
        <begin position="211"/>
        <end position="231"/>
    </location>
</feature>
<evidence type="ECO:0000256" key="4">
    <source>
        <dbReference type="ARBA" id="ARBA00023136"/>
    </source>
</evidence>
<dbReference type="OrthoDB" id="3934549at2759"/>
<evidence type="ECO:0000256" key="5">
    <source>
        <dbReference type="ARBA" id="ARBA00038359"/>
    </source>
</evidence>
<evidence type="ECO:0000256" key="1">
    <source>
        <dbReference type="ARBA" id="ARBA00004141"/>
    </source>
</evidence>
<keyword evidence="2 7" id="KW-0812">Transmembrane</keyword>
<feature type="transmembrane region" description="Helical" evidence="7">
    <location>
        <begin position="133"/>
        <end position="154"/>
    </location>
</feature>
<feature type="transmembrane region" description="Helical" evidence="7">
    <location>
        <begin position="174"/>
        <end position="199"/>
    </location>
</feature>
<comment type="subcellular location">
    <subcellularLocation>
        <location evidence="1">Membrane</location>
        <topology evidence="1">Multi-pass membrane protein</topology>
    </subcellularLocation>
</comment>
<keyword evidence="4 7" id="KW-0472">Membrane</keyword>
<evidence type="ECO:0000259" key="8">
    <source>
        <dbReference type="Pfam" id="PF20684"/>
    </source>
</evidence>
<feature type="transmembrane region" description="Helical" evidence="7">
    <location>
        <begin position="20"/>
        <end position="40"/>
    </location>
</feature>
<comment type="similarity">
    <text evidence="5">Belongs to the SAT4 family.</text>
</comment>
<dbReference type="Pfam" id="PF20684">
    <property type="entry name" value="Fung_rhodopsin"/>
    <property type="match status" value="1"/>
</dbReference>
<evidence type="ECO:0000256" key="3">
    <source>
        <dbReference type="ARBA" id="ARBA00022989"/>
    </source>
</evidence>
<evidence type="ECO:0000256" key="7">
    <source>
        <dbReference type="SAM" id="Phobius"/>
    </source>
</evidence>
<gene>
    <name evidence="9" type="ORF">CC78DRAFT_600383</name>
</gene>
<name>A0A9P4KAT8_9PLEO</name>
<evidence type="ECO:0000313" key="10">
    <source>
        <dbReference type="Proteomes" id="UP000800093"/>
    </source>
</evidence>
<dbReference type="GO" id="GO:0016020">
    <property type="term" value="C:membrane"/>
    <property type="evidence" value="ECO:0007669"/>
    <property type="project" value="UniProtKB-SubCell"/>
</dbReference>
<feature type="compositionally biased region" description="Polar residues" evidence="6">
    <location>
        <begin position="332"/>
        <end position="342"/>
    </location>
</feature>
<evidence type="ECO:0000313" key="9">
    <source>
        <dbReference type="EMBL" id="KAF2265223.1"/>
    </source>
</evidence>
<feature type="domain" description="Rhodopsin" evidence="8">
    <location>
        <begin position="36"/>
        <end position="278"/>
    </location>
</feature>
<feature type="transmembrane region" description="Helical" evidence="7">
    <location>
        <begin position="52"/>
        <end position="73"/>
    </location>
</feature>
<dbReference type="AlphaFoldDB" id="A0A9P4KAT8"/>
<feature type="compositionally biased region" description="Basic and acidic residues" evidence="6">
    <location>
        <begin position="318"/>
        <end position="329"/>
    </location>
</feature>
<dbReference type="EMBL" id="ML986610">
    <property type="protein sequence ID" value="KAF2265223.1"/>
    <property type="molecule type" value="Genomic_DNA"/>
</dbReference>
<protein>
    <recommendedName>
        <fullName evidence="8">Rhodopsin domain-containing protein</fullName>
    </recommendedName>
</protein>
<organism evidence="9 10">
    <name type="scientific">Lojkania enalia</name>
    <dbReference type="NCBI Taxonomy" id="147567"/>
    <lineage>
        <taxon>Eukaryota</taxon>
        <taxon>Fungi</taxon>
        <taxon>Dikarya</taxon>
        <taxon>Ascomycota</taxon>
        <taxon>Pezizomycotina</taxon>
        <taxon>Dothideomycetes</taxon>
        <taxon>Pleosporomycetidae</taxon>
        <taxon>Pleosporales</taxon>
        <taxon>Pleosporales incertae sedis</taxon>
        <taxon>Lojkania</taxon>
    </lineage>
</organism>
<feature type="transmembrane region" description="Helical" evidence="7">
    <location>
        <begin position="251"/>
        <end position="277"/>
    </location>
</feature>
<dbReference type="PANTHER" id="PTHR33048:SF163">
    <property type="entry name" value="INTEGRAL MEMBRANE PROTEIN (AFU_ORTHOLOGUE AFUA_8G05510)"/>
    <property type="match status" value="1"/>
</dbReference>
<feature type="transmembrane region" description="Helical" evidence="7">
    <location>
        <begin position="93"/>
        <end position="121"/>
    </location>
</feature>
<dbReference type="InterPro" id="IPR052337">
    <property type="entry name" value="SAT4-like"/>
</dbReference>
<evidence type="ECO:0000256" key="6">
    <source>
        <dbReference type="SAM" id="MobiDB-lite"/>
    </source>
</evidence>
<feature type="compositionally biased region" description="Basic and acidic residues" evidence="6">
    <location>
        <begin position="343"/>
        <end position="359"/>
    </location>
</feature>
<evidence type="ECO:0000256" key="2">
    <source>
        <dbReference type="ARBA" id="ARBA00022692"/>
    </source>
</evidence>
<keyword evidence="3 7" id="KW-1133">Transmembrane helix</keyword>
<accession>A0A9P4KAT8</accession>
<dbReference type="PANTHER" id="PTHR33048">
    <property type="entry name" value="PTH11-LIKE INTEGRAL MEMBRANE PROTEIN (AFU_ORTHOLOGUE AFUA_5G11245)"/>
    <property type="match status" value="1"/>
</dbReference>
<proteinExistence type="inferred from homology"/>
<keyword evidence="10" id="KW-1185">Reference proteome</keyword>
<sequence length="359" mass="39983">MEILPRTIYKIYNTRQRALVIVPTVFTFFSIVLTCLRIYGRRLKKTKVLIDDYLCILGCILGCVLLASDWAMVVGGNGGNSLKELKDPNDLKFWYKFLTVAYITWIPAIAVVQLAILALYLRLFHVVDWARKACYVMVALVVAWLIASFVADLALCKPIQKLWDPMIPGTCGDHSKACTSIGITHIIFDFTILLLPMPLIWNLKVALYKKFLMSIVLLCGVFATVASILRISCLIKLTTFTDPTDLPAQIWLAYVYHFSEVPVAIVCASVFCIAPVYQRVKASTFGSYARTVFSLVSKSRMASGNDDSGSKESGNGLSKDHIQRIDVIRIDGNSSTNFQPHSGKSESDKIPAGSLDRDY</sequence>